<evidence type="ECO:0000256" key="1">
    <source>
        <dbReference type="SAM" id="MobiDB-lite"/>
    </source>
</evidence>
<dbReference type="Proteomes" id="UP000192674">
    <property type="component" value="Unassembled WGS sequence"/>
</dbReference>
<keyword evidence="3" id="KW-1185">Reference proteome</keyword>
<evidence type="ECO:0000313" key="2">
    <source>
        <dbReference type="EMBL" id="SMD22558.1"/>
    </source>
</evidence>
<evidence type="ECO:0000313" key="3">
    <source>
        <dbReference type="Proteomes" id="UP000192674"/>
    </source>
</evidence>
<sequence>MRFETPGNPFAEPSSRPSGQRQQVIGALGDELLVYEVLRGGMGEVFLCGRAESSGPELAYKTFQQRFFFDRGARQAFVREAAV</sequence>
<dbReference type="AlphaFoldDB" id="A0A1Y5Y019"/>
<organism evidence="2 3">
    <name type="scientific">Kibdelosporangium aridum</name>
    <dbReference type="NCBI Taxonomy" id="2030"/>
    <lineage>
        <taxon>Bacteria</taxon>
        <taxon>Bacillati</taxon>
        <taxon>Actinomycetota</taxon>
        <taxon>Actinomycetes</taxon>
        <taxon>Pseudonocardiales</taxon>
        <taxon>Pseudonocardiaceae</taxon>
        <taxon>Kibdelosporangium</taxon>
    </lineage>
</organism>
<reference evidence="2 3" key="1">
    <citation type="submission" date="2017-04" db="EMBL/GenBank/DDBJ databases">
        <authorList>
            <person name="Afonso C.L."/>
            <person name="Miller P.J."/>
            <person name="Scott M.A."/>
            <person name="Spackman E."/>
            <person name="Goraichik I."/>
            <person name="Dimitrov K.M."/>
            <person name="Suarez D.L."/>
            <person name="Swayne D.E."/>
        </authorList>
    </citation>
    <scope>NUCLEOTIDE SEQUENCE [LARGE SCALE GENOMIC DNA]</scope>
    <source>
        <strain evidence="2 3">DSM 43828</strain>
    </source>
</reference>
<dbReference type="EMBL" id="FWXV01000008">
    <property type="protein sequence ID" value="SMD22558.1"/>
    <property type="molecule type" value="Genomic_DNA"/>
</dbReference>
<accession>A0A1Y5Y019</accession>
<name>A0A1Y5Y019_KIBAR</name>
<feature type="region of interest" description="Disordered" evidence="1">
    <location>
        <begin position="1"/>
        <end position="22"/>
    </location>
</feature>
<dbReference type="RefSeq" id="WP_143446857.1">
    <property type="nucleotide sequence ID" value="NZ_FWXV01000008.1"/>
</dbReference>
<protein>
    <submittedName>
        <fullName evidence="2">Uncharacterized protein</fullName>
    </submittedName>
</protein>
<gene>
    <name evidence="2" type="ORF">SAMN05661093_07490</name>
</gene>
<proteinExistence type="predicted"/>